<keyword evidence="1" id="KW-0812">Transmembrane</keyword>
<evidence type="ECO:0000313" key="3">
    <source>
        <dbReference type="Proteomes" id="UP000241238"/>
    </source>
</evidence>
<dbReference type="EMBL" id="CP028103">
    <property type="protein sequence ID" value="AVQ31543.1"/>
    <property type="molecule type" value="Genomic_DNA"/>
</dbReference>
<feature type="transmembrane region" description="Helical" evidence="1">
    <location>
        <begin position="133"/>
        <end position="151"/>
    </location>
</feature>
<dbReference type="GeneID" id="77468334"/>
<feature type="transmembrane region" description="Helical" evidence="1">
    <location>
        <begin position="104"/>
        <end position="127"/>
    </location>
</feature>
<dbReference type="Proteomes" id="UP000241238">
    <property type="component" value="Chromosome"/>
</dbReference>
<reference evidence="3" key="1">
    <citation type="journal article" date="2018" name="MSphere">
        <title>Fusobacterium Genomics Using MinION and Illumina Sequencing Enables Genome Completion and Correction.</title>
        <authorList>
            <person name="Todd S.M."/>
            <person name="Settlage R.E."/>
            <person name="Lahmers K.K."/>
            <person name="Slade D.J."/>
        </authorList>
    </citation>
    <scope>NUCLEOTIDE SEQUENCE [LARGE SCALE GENOMIC DNA]</scope>
    <source>
        <strain evidence="3">ATCC 27725</strain>
    </source>
</reference>
<accession>A0ABN5JHG6</accession>
<keyword evidence="1" id="KW-1133">Transmembrane helix</keyword>
<feature type="transmembrane region" description="Helical" evidence="1">
    <location>
        <begin position="7"/>
        <end position="25"/>
    </location>
</feature>
<name>A0ABN5JHG6_FUSVA</name>
<keyword evidence="1" id="KW-0472">Membrane</keyword>
<proteinExistence type="predicted"/>
<gene>
    <name evidence="2" type="ORF">C4N18_10050</name>
</gene>
<feature type="transmembrane region" description="Helical" evidence="1">
    <location>
        <begin position="45"/>
        <end position="67"/>
    </location>
</feature>
<sequence length="169" mass="19822">MRKIMKLRYLGFIIGVILLITGWIIRGITFFLSFETTKSYILNKIGITMSGLSVFFLLGGIIFYAFIVSKEEPPEELETLTEEQQKEKVKQELENISYKIKSSIGFTMVYGFMSILIILLSLCTIFINKLISRWSLSGLFTGIFLSCYYISKLFRQFKWLKEYKKYKNF</sequence>
<dbReference type="RefSeq" id="WP_005947759.1">
    <property type="nucleotide sequence ID" value="NZ_CP028103.1"/>
</dbReference>
<evidence type="ECO:0000313" key="2">
    <source>
        <dbReference type="EMBL" id="AVQ31543.1"/>
    </source>
</evidence>
<keyword evidence="3" id="KW-1185">Reference proteome</keyword>
<protein>
    <submittedName>
        <fullName evidence="2">Uncharacterized protein</fullName>
    </submittedName>
</protein>
<evidence type="ECO:0000256" key="1">
    <source>
        <dbReference type="SAM" id="Phobius"/>
    </source>
</evidence>
<organism evidence="2 3">
    <name type="scientific">Fusobacterium varium ATCC 27725</name>
    <dbReference type="NCBI Taxonomy" id="469618"/>
    <lineage>
        <taxon>Bacteria</taxon>
        <taxon>Fusobacteriati</taxon>
        <taxon>Fusobacteriota</taxon>
        <taxon>Fusobacteriia</taxon>
        <taxon>Fusobacteriales</taxon>
        <taxon>Fusobacteriaceae</taxon>
        <taxon>Fusobacterium</taxon>
    </lineage>
</organism>